<name>A0ABQ7XR44_BRANA</name>
<dbReference type="InterPro" id="IPR032675">
    <property type="entry name" value="LRR_dom_sf"/>
</dbReference>
<dbReference type="PANTHER" id="PTHR32153">
    <property type="entry name" value="OJ000223_09.16 PROTEIN"/>
    <property type="match status" value="1"/>
</dbReference>
<feature type="domain" description="At1g61320/AtMIF1 LRR" evidence="1">
    <location>
        <begin position="108"/>
        <end position="370"/>
    </location>
</feature>
<accession>A0ABQ7XR44</accession>
<dbReference type="InterPro" id="IPR055357">
    <property type="entry name" value="LRR_At1g61320_AtMIF1"/>
</dbReference>
<proteinExistence type="predicted"/>
<reference evidence="2 3" key="1">
    <citation type="submission" date="2021-05" db="EMBL/GenBank/DDBJ databases">
        <title>Genome Assembly of Synthetic Allotetraploid Brassica napus Reveals Homoeologous Exchanges between Subgenomes.</title>
        <authorList>
            <person name="Davis J.T."/>
        </authorList>
    </citation>
    <scope>NUCLEOTIDE SEQUENCE [LARGE SCALE GENOMIC DNA]</scope>
    <source>
        <strain evidence="3">cv. Da-Ae</strain>
        <tissue evidence="2">Seedling</tissue>
    </source>
</reference>
<organism evidence="2 3">
    <name type="scientific">Brassica napus</name>
    <name type="common">Rape</name>
    <dbReference type="NCBI Taxonomy" id="3708"/>
    <lineage>
        <taxon>Eukaryota</taxon>
        <taxon>Viridiplantae</taxon>
        <taxon>Streptophyta</taxon>
        <taxon>Embryophyta</taxon>
        <taxon>Tracheophyta</taxon>
        <taxon>Spermatophyta</taxon>
        <taxon>Magnoliopsida</taxon>
        <taxon>eudicotyledons</taxon>
        <taxon>Gunneridae</taxon>
        <taxon>Pentapetalae</taxon>
        <taxon>rosids</taxon>
        <taxon>malvids</taxon>
        <taxon>Brassicales</taxon>
        <taxon>Brassicaceae</taxon>
        <taxon>Brassiceae</taxon>
        <taxon>Brassica</taxon>
    </lineage>
</organism>
<dbReference type="Gene3D" id="3.80.10.10">
    <property type="entry name" value="Ribonuclease Inhibitor"/>
    <property type="match status" value="1"/>
</dbReference>
<dbReference type="SUPFAM" id="SSF52047">
    <property type="entry name" value="RNI-like"/>
    <property type="match status" value="1"/>
</dbReference>
<protein>
    <recommendedName>
        <fullName evidence="1">At1g61320/AtMIF1 LRR domain-containing protein</fullName>
    </recommendedName>
</protein>
<sequence>MRQIAFALGFHRALGIAPLPQRLLPTTGDLQAGLSSSRLAVATAASITSRLLRVQVVRIDVRAITAALLSSVPKSRLGSSNTPSLSFDSFSLKAHTINQTLARYTARKMKTFHICTRMRQNVPYIDTWIKFAMSRNVENLTLRFDHLPSSNMPEFFYNNSSVEQLSLELHFSPMIPICYVPWTSLKKLSLSSCKLSDECTATILSCCPILESVTLDSCDQLNVLDLSKSQHLTTLEIDQSLGPTQIVAPYIRYLSLTNFKLPCTLVDVSSLTAAILETSLCLFKNLKSEDILVVLLKMLEKLRDVEKLTFSAKFLQTLSLALALGRCPFPSVKVNDLTLETTLSSVEFPGIEKLLQSSPGVKKLTLHVLEPGTVPLLIPIMNIDYQNLESEHVVSFIKVLLKFTKTLEKVVVRLACYIDGRGFEELLGMVSMLSHEYNVSIVLSSTCRIKGRSLECY</sequence>
<dbReference type="EMBL" id="JAGKQM010000019">
    <property type="protein sequence ID" value="KAH0858377.1"/>
    <property type="molecule type" value="Genomic_DNA"/>
</dbReference>
<keyword evidence="3" id="KW-1185">Reference proteome</keyword>
<evidence type="ECO:0000259" key="1">
    <source>
        <dbReference type="Pfam" id="PF23622"/>
    </source>
</evidence>
<evidence type="ECO:0000313" key="2">
    <source>
        <dbReference type="EMBL" id="KAH0858377.1"/>
    </source>
</evidence>
<dbReference type="InterPro" id="IPR044997">
    <property type="entry name" value="F-box_plant"/>
</dbReference>
<dbReference type="Pfam" id="PF23622">
    <property type="entry name" value="LRR_At1g61320_AtMIF1"/>
    <property type="match status" value="1"/>
</dbReference>
<dbReference type="Proteomes" id="UP000824890">
    <property type="component" value="Unassembled WGS sequence"/>
</dbReference>
<gene>
    <name evidence="2" type="ORF">HID58_086638</name>
</gene>
<evidence type="ECO:0000313" key="3">
    <source>
        <dbReference type="Proteomes" id="UP000824890"/>
    </source>
</evidence>
<comment type="caution">
    <text evidence="2">The sequence shown here is derived from an EMBL/GenBank/DDBJ whole genome shotgun (WGS) entry which is preliminary data.</text>
</comment>